<name>A0A7Z7LUZ6_9FLAO</name>
<accession>A0A7Z7LUZ6</accession>
<evidence type="ECO:0008006" key="3">
    <source>
        <dbReference type="Google" id="ProtNLM"/>
    </source>
</evidence>
<dbReference type="AlphaFoldDB" id="A0A7Z7LUZ6"/>
<protein>
    <recommendedName>
        <fullName evidence="3">Lipoprotein</fullName>
    </recommendedName>
</protein>
<gene>
    <name evidence="1" type="ORF">NCTC10588_01495</name>
</gene>
<comment type="caution">
    <text evidence="1">The sequence shown here is derived from an EMBL/GenBank/DDBJ whole genome shotgun (WGS) entry which is preliminary data.</text>
</comment>
<evidence type="ECO:0000313" key="2">
    <source>
        <dbReference type="Proteomes" id="UP000254876"/>
    </source>
</evidence>
<sequence>MKRLCCIALLIITTSCKKETETVAKNQQPARIPDSIVNKIRKTVKEGERYADSILPKKYVFIRLSVSEQPITGTERLNVVSKIVETRDVTDEQKAKMEDLMISNYLNSTSAQVYNGRIISKETFVFDTYMDASSKRNTFLVEEE</sequence>
<dbReference type="PROSITE" id="PS51257">
    <property type="entry name" value="PROKAR_LIPOPROTEIN"/>
    <property type="match status" value="1"/>
</dbReference>
<dbReference type="Proteomes" id="UP000254876">
    <property type="component" value="Unassembled WGS sequence"/>
</dbReference>
<dbReference type="EMBL" id="UFYD01000001">
    <property type="protein sequence ID" value="STD00542.1"/>
    <property type="molecule type" value="Genomic_DNA"/>
</dbReference>
<reference evidence="1 2" key="1">
    <citation type="submission" date="2018-06" db="EMBL/GenBank/DDBJ databases">
        <authorList>
            <consortium name="Pathogen Informatics"/>
            <person name="Doyle S."/>
        </authorList>
    </citation>
    <scope>NUCLEOTIDE SEQUENCE [LARGE SCALE GENOMIC DNA]</scope>
    <source>
        <strain evidence="1 2">NCTC10588</strain>
    </source>
</reference>
<proteinExistence type="predicted"/>
<organism evidence="1 2">
    <name type="scientific">Elizabethkingia anophelis</name>
    <dbReference type="NCBI Taxonomy" id="1117645"/>
    <lineage>
        <taxon>Bacteria</taxon>
        <taxon>Pseudomonadati</taxon>
        <taxon>Bacteroidota</taxon>
        <taxon>Flavobacteriia</taxon>
        <taxon>Flavobacteriales</taxon>
        <taxon>Weeksellaceae</taxon>
        <taxon>Elizabethkingia</taxon>
    </lineage>
</organism>
<evidence type="ECO:0000313" key="1">
    <source>
        <dbReference type="EMBL" id="STD00542.1"/>
    </source>
</evidence>